<feature type="domain" description="Sigma-54 factor interaction" evidence="16">
    <location>
        <begin position="149"/>
        <end position="378"/>
    </location>
</feature>
<dbReference type="InterPro" id="IPR001789">
    <property type="entry name" value="Sig_transdc_resp-reg_receiver"/>
</dbReference>
<dbReference type="InterPro" id="IPR027417">
    <property type="entry name" value="P-loop_NTPase"/>
</dbReference>
<dbReference type="PANTHER" id="PTHR32071:SF95">
    <property type="entry name" value="DNA-BINDING TRANSCRIPTIONAL REGULATOR NTRC"/>
    <property type="match status" value="1"/>
</dbReference>
<dbReference type="SMART" id="SM00382">
    <property type="entry name" value="AAA"/>
    <property type="match status" value="1"/>
</dbReference>
<dbReference type="InterPro" id="IPR058031">
    <property type="entry name" value="AAA_lid_NorR"/>
</dbReference>
<dbReference type="Gene3D" id="3.40.50.2300">
    <property type="match status" value="1"/>
</dbReference>
<proteinExistence type="predicted"/>
<evidence type="ECO:0000256" key="1">
    <source>
        <dbReference type="ARBA" id="ARBA00004496"/>
    </source>
</evidence>
<dbReference type="FunFam" id="3.40.50.300:FF:000006">
    <property type="entry name" value="DNA-binding transcriptional regulator NtrC"/>
    <property type="match status" value="1"/>
</dbReference>
<evidence type="ECO:0000313" key="18">
    <source>
        <dbReference type="EMBL" id="SUZ58230.1"/>
    </source>
</evidence>
<dbReference type="Gene3D" id="1.10.8.60">
    <property type="match status" value="1"/>
</dbReference>
<evidence type="ECO:0000256" key="8">
    <source>
        <dbReference type="ARBA" id="ARBA00023012"/>
    </source>
</evidence>
<comment type="subcellular location">
    <subcellularLocation>
        <location evidence="1">Cytoplasm</location>
    </subcellularLocation>
</comment>
<dbReference type="InterPro" id="IPR011006">
    <property type="entry name" value="CheY-like_superfamily"/>
</dbReference>
<reference evidence="18" key="1">
    <citation type="submission" date="2018-05" db="EMBL/GenBank/DDBJ databases">
        <authorList>
            <person name="Lanie J.A."/>
            <person name="Ng W.-L."/>
            <person name="Kazmierczak K.M."/>
            <person name="Andrzejewski T.M."/>
            <person name="Davidsen T.M."/>
            <person name="Wayne K.J."/>
            <person name="Tettelin H."/>
            <person name="Glass J.I."/>
            <person name="Rusch D."/>
            <person name="Podicherti R."/>
            <person name="Tsui H.-C.T."/>
            <person name="Winkler M.E."/>
        </authorList>
    </citation>
    <scope>NUCLEOTIDE SEQUENCE</scope>
</reference>
<dbReference type="InterPro" id="IPR009057">
    <property type="entry name" value="Homeodomain-like_sf"/>
</dbReference>
<keyword evidence="5" id="KW-0597">Phosphoprotein</keyword>
<keyword evidence="4" id="KW-0678">Repressor</keyword>
<evidence type="ECO:0000256" key="2">
    <source>
        <dbReference type="ARBA" id="ARBA00019059"/>
    </source>
</evidence>
<keyword evidence="11" id="KW-0010">Activator</keyword>
<dbReference type="SUPFAM" id="SSF46689">
    <property type="entry name" value="Homeodomain-like"/>
    <property type="match status" value="1"/>
</dbReference>
<evidence type="ECO:0000256" key="14">
    <source>
        <dbReference type="ARBA" id="ARBA00029881"/>
    </source>
</evidence>
<keyword evidence="12" id="KW-0804">Transcription</keyword>
<evidence type="ECO:0000256" key="3">
    <source>
        <dbReference type="ARBA" id="ARBA00022490"/>
    </source>
</evidence>
<dbReference type="Pfam" id="PF02954">
    <property type="entry name" value="HTH_8"/>
    <property type="match status" value="1"/>
</dbReference>
<dbReference type="Pfam" id="PF00158">
    <property type="entry name" value="Sigma54_activat"/>
    <property type="match status" value="1"/>
</dbReference>
<name>A0A381NUL5_9ZZZZ</name>
<evidence type="ECO:0000256" key="6">
    <source>
        <dbReference type="ARBA" id="ARBA00022741"/>
    </source>
</evidence>
<keyword evidence="8" id="KW-0902">Two-component regulatory system</keyword>
<dbReference type="GO" id="GO:0005524">
    <property type="term" value="F:ATP binding"/>
    <property type="evidence" value="ECO:0007669"/>
    <property type="project" value="UniProtKB-KW"/>
</dbReference>
<evidence type="ECO:0000256" key="9">
    <source>
        <dbReference type="ARBA" id="ARBA00023015"/>
    </source>
</evidence>
<dbReference type="GO" id="GO:0005737">
    <property type="term" value="C:cytoplasm"/>
    <property type="evidence" value="ECO:0007669"/>
    <property type="project" value="UniProtKB-SubCell"/>
</dbReference>
<dbReference type="Pfam" id="PF00072">
    <property type="entry name" value="Response_reg"/>
    <property type="match status" value="1"/>
</dbReference>
<keyword evidence="3" id="KW-0963">Cytoplasm</keyword>
<evidence type="ECO:0000256" key="10">
    <source>
        <dbReference type="ARBA" id="ARBA00023125"/>
    </source>
</evidence>
<protein>
    <recommendedName>
        <fullName evidence="2">DNA-binding transcriptional regulator NtrC</fullName>
    </recommendedName>
    <alternativeName>
        <fullName evidence="14">Nitrogen regulation protein NR(I)</fullName>
    </alternativeName>
    <alternativeName>
        <fullName evidence="15">Nitrogen regulator I</fullName>
    </alternativeName>
</protein>
<dbReference type="PROSITE" id="PS00676">
    <property type="entry name" value="SIGMA54_INTERACT_2"/>
    <property type="match status" value="1"/>
</dbReference>
<dbReference type="InterPro" id="IPR002078">
    <property type="entry name" value="Sigma_54_int"/>
</dbReference>
<evidence type="ECO:0000256" key="11">
    <source>
        <dbReference type="ARBA" id="ARBA00023159"/>
    </source>
</evidence>
<keyword evidence="7" id="KW-0067">ATP-binding</keyword>
<dbReference type="InterPro" id="IPR025943">
    <property type="entry name" value="Sigma_54_int_dom_ATP-bd_2"/>
</dbReference>
<dbReference type="InterPro" id="IPR002197">
    <property type="entry name" value="HTH_Fis"/>
</dbReference>
<dbReference type="Gene3D" id="1.10.10.60">
    <property type="entry name" value="Homeodomain-like"/>
    <property type="match status" value="1"/>
</dbReference>
<dbReference type="SUPFAM" id="SSF52172">
    <property type="entry name" value="CheY-like"/>
    <property type="match status" value="1"/>
</dbReference>
<gene>
    <name evidence="18" type="ORF">METZ01_LOCUS11084</name>
</gene>
<evidence type="ECO:0000256" key="12">
    <source>
        <dbReference type="ARBA" id="ARBA00023163"/>
    </source>
</evidence>
<dbReference type="PANTHER" id="PTHR32071">
    <property type="entry name" value="TRANSCRIPTIONAL REGULATORY PROTEIN"/>
    <property type="match status" value="1"/>
</dbReference>
<dbReference type="AlphaFoldDB" id="A0A381NUL5"/>
<dbReference type="SUPFAM" id="SSF52540">
    <property type="entry name" value="P-loop containing nucleoside triphosphate hydrolases"/>
    <property type="match status" value="1"/>
</dbReference>
<evidence type="ECO:0000259" key="16">
    <source>
        <dbReference type="PROSITE" id="PS50045"/>
    </source>
</evidence>
<dbReference type="PROSITE" id="PS00675">
    <property type="entry name" value="SIGMA54_INTERACT_1"/>
    <property type="match status" value="1"/>
</dbReference>
<sequence length="482" mass="54757">MNSKQNKILIVDDEKNILWVLKKGLEKNNYLVDTATSGEKALEQLQKNKYLMMFSDIFMEGISGLELMEQSQKICPELKIVIMTAQDSMNNTIEAMRLGAYDYLTKPFDFDDVYNLVQKAENAQTFFPPKEIEATQSLSTATENEGNSIIGKSKGMQEIFKTIGKSAGSDLSILITGESGTGKEMIASTLHHYSKRKDKSFICINCAAISRELLESELFGHERGAFTGAVETKTGKFQQADGGTLFLDEIGDMELPLQAKILRVLQNNEYYRVGGKETLRANVRVIAATNQNLLDMIQLKSFREDLYHRLNVIHIHIPPLRERLEDVLLLANHFISRYSKSLARGNVYLSPDVERILSGYHWQGNIRELENVIKRAVMLCLSGPILPEHLPSHLQKEGNFSNQWDDRLNQLIKDFLQNNNIEEKGLLYNKLIQKVEKHLFEIVLGTYSGKQVSAAKALGINRNTLKRKIDAMKIEIKKDRIQ</sequence>
<keyword evidence="9" id="KW-0805">Transcription regulation</keyword>
<evidence type="ECO:0000256" key="4">
    <source>
        <dbReference type="ARBA" id="ARBA00022491"/>
    </source>
</evidence>
<evidence type="ECO:0000259" key="17">
    <source>
        <dbReference type="PROSITE" id="PS50110"/>
    </source>
</evidence>
<dbReference type="InterPro" id="IPR025662">
    <property type="entry name" value="Sigma_54_int_dom_ATP-bd_1"/>
</dbReference>
<dbReference type="InterPro" id="IPR003593">
    <property type="entry name" value="AAA+_ATPase"/>
</dbReference>
<keyword evidence="10" id="KW-0238">DNA-binding</keyword>
<dbReference type="SMART" id="SM00448">
    <property type="entry name" value="REC"/>
    <property type="match status" value="1"/>
</dbReference>
<dbReference type="Pfam" id="PF25601">
    <property type="entry name" value="AAA_lid_14"/>
    <property type="match status" value="1"/>
</dbReference>
<dbReference type="PROSITE" id="PS50110">
    <property type="entry name" value="RESPONSE_REGULATORY"/>
    <property type="match status" value="1"/>
</dbReference>
<feature type="domain" description="Response regulatory" evidence="17">
    <location>
        <begin position="7"/>
        <end position="121"/>
    </location>
</feature>
<dbReference type="Gene3D" id="3.40.50.300">
    <property type="entry name" value="P-loop containing nucleotide triphosphate hydrolases"/>
    <property type="match status" value="1"/>
</dbReference>
<dbReference type="PROSITE" id="PS50045">
    <property type="entry name" value="SIGMA54_INTERACT_4"/>
    <property type="match status" value="1"/>
</dbReference>
<evidence type="ECO:0000256" key="15">
    <source>
        <dbReference type="ARBA" id="ARBA00031910"/>
    </source>
</evidence>
<evidence type="ECO:0000256" key="7">
    <source>
        <dbReference type="ARBA" id="ARBA00022840"/>
    </source>
</evidence>
<keyword evidence="6" id="KW-0547">Nucleotide-binding</keyword>
<evidence type="ECO:0000256" key="13">
    <source>
        <dbReference type="ARBA" id="ARBA00023231"/>
    </source>
</evidence>
<accession>A0A381NUL5</accession>
<dbReference type="GO" id="GO:0000160">
    <property type="term" value="P:phosphorelay signal transduction system"/>
    <property type="evidence" value="ECO:0007669"/>
    <property type="project" value="UniProtKB-KW"/>
</dbReference>
<keyword evidence="13" id="KW-0535">Nitrogen fixation</keyword>
<organism evidence="18">
    <name type="scientific">marine metagenome</name>
    <dbReference type="NCBI Taxonomy" id="408172"/>
    <lineage>
        <taxon>unclassified sequences</taxon>
        <taxon>metagenomes</taxon>
        <taxon>ecological metagenomes</taxon>
    </lineage>
</organism>
<dbReference type="GO" id="GO:0043565">
    <property type="term" value="F:sequence-specific DNA binding"/>
    <property type="evidence" value="ECO:0007669"/>
    <property type="project" value="InterPro"/>
</dbReference>
<dbReference type="CDD" id="cd00009">
    <property type="entry name" value="AAA"/>
    <property type="match status" value="1"/>
</dbReference>
<dbReference type="EMBL" id="UINC01000606">
    <property type="protein sequence ID" value="SUZ58230.1"/>
    <property type="molecule type" value="Genomic_DNA"/>
</dbReference>
<evidence type="ECO:0000256" key="5">
    <source>
        <dbReference type="ARBA" id="ARBA00022553"/>
    </source>
</evidence>
<dbReference type="GO" id="GO:0006355">
    <property type="term" value="P:regulation of DNA-templated transcription"/>
    <property type="evidence" value="ECO:0007669"/>
    <property type="project" value="InterPro"/>
</dbReference>